<evidence type="ECO:0000313" key="8">
    <source>
        <dbReference type="EMBL" id="KAK9421483.1"/>
    </source>
</evidence>
<dbReference type="PIRSF" id="PIRSF001021">
    <property type="entry name" value="Alph-amls_thrmst"/>
    <property type="match status" value="1"/>
</dbReference>
<feature type="domain" description="Glycosyl hydrolase family 13 catalytic" evidence="7">
    <location>
        <begin position="28"/>
        <end position="414"/>
    </location>
</feature>
<evidence type="ECO:0000313" key="9">
    <source>
        <dbReference type="Proteomes" id="UP001408356"/>
    </source>
</evidence>
<proteinExistence type="inferred from homology"/>
<evidence type="ECO:0000259" key="7">
    <source>
        <dbReference type="SMART" id="SM00642"/>
    </source>
</evidence>
<evidence type="ECO:0000256" key="4">
    <source>
        <dbReference type="ARBA" id="ARBA00022801"/>
    </source>
</evidence>
<dbReference type="Pfam" id="PF09154">
    <property type="entry name" value="Alpha-amy_C_pro"/>
    <property type="match status" value="1"/>
</dbReference>
<dbReference type="NCBIfam" id="NF006969">
    <property type="entry name" value="PRK09441.1-2"/>
    <property type="match status" value="1"/>
</dbReference>
<dbReference type="InterPro" id="IPR015237">
    <property type="entry name" value="Alpha-amylase_C_pro"/>
</dbReference>
<gene>
    <name evidence="8" type="ORF">SUNI508_05718</name>
</gene>
<dbReference type="Gene3D" id="2.40.30.140">
    <property type="match status" value="1"/>
</dbReference>
<dbReference type="SUPFAM" id="SSF51011">
    <property type="entry name" value="Glycosyl hydrolase domain"/>
    <property type="match status" value="1"/>
</dbReference>
<dbReference type="SUPFAM" id="SSF51445">
    <property type="entry name" value="(Trans)glycosidases"/>
    <property type="match status" value="1"/>
</dbReference>
<accession>A0ABR2V4D4</accession>
<evidence type="ECO:0000256" key="5">
    <source>
        <dbReference type="ARBA" id="ARBA00023277"/>
    </source>
</evidence>
<keyword evidence="5" id="KW-0119">Carbohydrate metabolism</keyword>
<dbReference type="InterPro" id="IPR013776">
    <property type="entry name" value="A-amylase_thermo"/>
</dbReference>
<comment type="cofactor">
    <cofactor evidence="1">
        <name>Ca(2+)</name>
        <dbReference type="ChEBI" id="CHEBI:29108"/>
    </cofactor>
</comment>
<reference evidence="8 9" key="1">
    <citation type="journal article" date="2024" name="J. Plant Pathol.">
        <title>Sequence and assembly of the genome of Seiridium unicorne, isolate CBS 538.82, causal agent of cypress canker disease.</title>
        <authorList>
            <person name="Scali E."/>
            <person name="Rocca G.D."/>
            <person name="Danti R."/>
            <person name="Garbelotto M."/>
            <person name="Barberini S."/>
            <person name="Baroncelli R."/>
            <person name="Emiliani G."/>
        </authorList>
    </citation>
    <scope>NUCLEOTIDE SEQUENCE [LARGE SCALE GENOMIC DNA]</scope>
    <source>
        <strain evidence="8 9">BM-138-508</strain>
    </source>
</reference>
<evidence type="ECO:0000256" key="1">
    <source>
        <dbReference type="ARBA" id="ARBA00001913"/>
    </source>
</evidence>
<dbReference type="EMBL" id="JARVKF010000179">
    <property type="protein sequence ID" value="KAK9421483.1"/>
    <property type="molecule type" value="Genomic_DNA"/>
</dbReference>
<evidence type="ECO:0000256" key="2">
    <source>
        <dbReference type="ARBA" id="ARBA00008061"/>
    </source>
</evidence>
<keyword evidence="6" id="KW-0326">Glycosidase</keyword>
<keyword evidence="4" id="KW-0378">Hydrolase</keyword>
<dbReference type="Pfam" id="PF00128">
    <property type="entry name" value="Alpha-amylase"/>
    <property type="match status" value="1"/>
</dbReference>
<keyword evidence="9" id="KW-1185">Reference proteome</keyword>
<dbReference type="Proteomes" id="UP001408356">
    <property type="component" value="Unassembled WGS sequence"/>
</dbReference>
<dbReference type="InterPro" id="IPR013780">
    <property type="entry name" value="Glyco_hydro_b"/>
</dbReference>
<dbReference type="Gene3D" id="3.20.20.80">
    <property type="entry name" value="Glycosidases"/>
    <property type="match status" value="1"/>
</dbReference>
<protein>
    <submittedName>
        <fullName evidence="8">Alpha-amylase</fullName>
    </submittedName>
</protein>
<dbReference type="Gene3D" id="2.60.40.1180">
    <property type="entry name" value="Golgi alpha-mannosidase II"/>
    <property type="match status" value="1"/>
</dbReference>
<dbReference type="InterPro" id="IPR006047">
    <property type="entry name" value="GH13_cat_dom"/>
</dbReference>
<comment type="similarity">
    <text evidence="2">Belongs to the glycosyl hydrolase 13 family.</text>
</comment>
<dbReference type="SMART" id="SM00642">
    <property type="entry name" value="Aamy"/>
    <property type="match status" value="1"/>
</dbReference>
<name>A0ABR2V4D4_9PEZI</name>
<dbReference type="CDD" id="cd11318">
    <property type="entry name" value="AmyAc_bac_fung_AmyA"/>
    <property type="match status" value="1"/>
</dbReference>
<evidence type="ECO:0000256" key="3">
    <source>
        <dbReference type="ARBA" id="ARBA00022723"/>
    </source>
</evidence>
<sequence>MGSAAVFSATETEKVYAVPDDVPCPTNSTMFQGFEWYIPADHQHWVRLASVIPHLSALGVTRTWIPPATKGMWFKSNGYDVYDLYDLGEFPQKGARETKYGTKDELVRLVNTANSHGVDILFDAILNHRTGADQTETIEAVEVDPKGSAPPRWDRLKNIGESQNIEAWTRFDFPGRGNTYSSLKWTKEHFNGVDYNHTSKTQGIWRFQGKKWAQDVDEELGNYDFLHPAVRRDLFRWATWLGSQLKLGGLRLDAVRHYSASFLRDFIRHIDETMGEDWFITGEYWRADAGVLSGYIEYMNNRLSLFDVPLVESFSKISRGIEPDMRKIFDGSLVSIKSANTVTLVTNHDTQTGQTLDTPVEAYFVPIAYAIILLRANFGLPCVFWADLYGTLAPPHPQPPPHGGLLVPRLMLARKLWAYGTEVSYFSDSATCVGFTRFGHPSHSGGAGLAVVANTAWRCDRKRMCVGRRHAGERWADVLGQAWGEVLVDEAGYGIFPVGPRGVSVWANKDAQGWNVVESFVLCTQPKYVPPALLIRSVSFSDHKNYSVLDGTADDGLPKPPKTFPAWLQSALQTKGHDHRGDID</sequence>
<dbReference type="PANTHER" id="PTHR43447">
    <property type="entry name" value="ALPHA-AMYLASE"/>
    <property type="match status" value="1"/>
</dbReference>
<comment type="caution">
    <text evidence="8">The sequence shown here is derived from an EMBL/GenBank/DDBJ whole genome shotgun (WGS) entry which is preliminary data.</text>
</comment>
<keyword evidence="3" id="KW-0479">Metal-binding</keyword>
<evidence type="ECO:0000256" key="6">
    <source>
        <dbReference type="ARBA" id="ARBA00023295"/>
    </source>
</evidence>
<dbReference type="InterPro" id="IPR017853">
    <property type="entry name" value="GH"/>
</dbReference>
<organism evidence="8 9">
    <name type="scientific">Seiridium unicorne</name>
    <dbReference type="NCBI Taxonomy" id="138068"/>
    <lineage>
        <taxon>Eukaryota</taxon>
        <taxon>Fungi</taxon>
        <taxon>Dikarya</taxon>
        <taxon>Ascomycota</taxon>
        <taxon>Pezizomycotina</taxon>
        <taxon>Sordariomycetes</taxon>
        <taxon>Xylariomycetidae</taxon>
        <taxon>Amphisphaeriales</taxon>
        <taxon>Sporocadaceae</taxon>
        <taxon>Seiridium</taxon>
    </lineage>
</organism>